<dbReference type="HAMAP" id="MF_01562">
    <property type="entry name" value="FloA"/>
    <property type="match status" value="1"/>
</dbReference>
<comment type="caution">
    <text evidence="5">Lacks conserved residue(s) required for the propagation of feature annotation.</text>
</comment>
<dbReference type="Pfam" id="PF12127">
    <property type="entry name" value="FloA"/>
    <property type="match status" value="1"/>
</dbReference>
<dbReference type="EMBL" id="SULG01000110">
    <property type="protein sequence ID" value="TLD40313.1"/>
    <property type="molecule type" value="Genomic_DNA"/>
</dbReference>
<gene>
    <name evidence="5" type="primary">floA</name>
    <name evidence="6" type="ORF">JETT_3413</name>
</gene>
<dbReference type="InterPro" id="IPR022853">
    <property type="entry name" value="FloA"/>
</dbReference>
<keyword evidence="1 5" id="KW-1003">Cell membrane</keyword>
<dbReference type="AlphaFoldDB" id="A0A533Q6R9"/>
<organism evidence="6 7">
    <name type="scientific">Candidatus Jettenia ecosi</name>
    <dbReference type="NCBI Taxonomy" id="2494326"/>
    <lineage>
        <taxon>Bacteria</taxon>
        <taxon>Pseudomonadati</taxon>
        <taxon>Planctomycetota</taxon>
        <taxon>Candidatus Brocadiia</taxon>
        <taxon>Candidatus Brocadiales</taxon>
        <taxon>Candidatus Brocadiaceae</taxon>
        <taxon>Candidatus Jettenia</taxon>
    </lineage>
</organism>
<dbReference type="GO" id="GO:0005886">
    <property type="term" value="C:plasma membrane"/>
    <property type="evidence" value="ECO:0007669"/>
    <property type="project" value="UniProtKB-SubCell"/>
</dbReference>
<comment type="similarity">
    <text evidence="5">Belongs to the flotillin-like FloA family.</text>
</comment>
<sequence length="342" mass="37260">MQYLPLLGISVNDSAVFLIIIFLFISAFLFMLFKYGRLYLKSITSNAHVSLLHIIGMALRHVDIQSIVEYRIMAKKAGIDIAAASLESHSLAGGNIKHVVRAMIAASKAGIELGFDHACAIDLAGRDVFDAIKASINPKVIDCPDPVRDCPTLDAVTKDGIQIKVKARVTLRTKIDRLVGGASEETIIARVGESIVTSIGSKENYKEVLERPDLISKLVMEKMLDGDTAFQILSINIVDIDVGENIGAKLQADQAEADKRLAQAEAERRQGLAIAHKHEMKALAEENMAKILAAEAEVPKAIAQAFREGNLGIMDYYHLKNIKADTEMRTSISKSGVSPVIK</sequence>
<name>A0A533Q6R9_9BACT</name>
<proteinExistence type="inferred from homology"/>
<evidence type="ECO:0000313" key="7">
    <source>
        <dbReference type="Proteomes" id="UP000319783"/>
    </source>
</evidence>
<keyword evidence="2 5" id="KW-0812">Transmembrane</keyword>
<evidence type="ECO:0000256" key="4">
    <source>
        <dbReference type="ARBA" id="ARBA00023136"/>
    </source>
</evidence>
<evidence type="ECO:0000256" key="1">
    <source>
        <dbReference type="ARBA" id="ARBA00022475"/>
    </source>
</evidence>
<reference evidence="6 7" key="1">
    <citation type="submission" date="2019-04" db="EMBL/GenBank/DDBJ databases">
        <title>Genome of a novel bacterium Candidatus Jettenia ecosi reconstructed from metagenome of an anammox bioreactor.</title>
        <authorList>
            <person name="Mardanov A.V."/>
            <person name="Beletsky A.V."/>
            <person name="Ravin N.V."/>
            <person name="Botchkova E.A."/>
            <person name="Litti Y.V."/>
            <person name="Nozhevnikova A.N."/>
        </authorList>
    </citation>
    <scope>NUCLEOTIDE SEQUENCE [LARGE SCALE GENOMIC DNA]</scope>
    <source>
        <strain evidence="6">J2</strain>
    </source>
</reference>
<feature type="transmembrane region" description="Helical" evidence="5">
    <location>
        <begin position="15"/>
        <end position="33"/>
    </location>
</feature>
<accession>A0A533Q6R9</accession>
<protein>
    <recommendedName>
        <fullName evidence="5">Flotillin-like protein FloA</fullName>
    </recommendedName>
</protein>
<dbReference type="GO" id="GO:0045121">
    <property type="term" value="C:membrane raft"/>
    <property type="evidence" value="ECO:0007669"/>
    <property type="project" value="UniProtKB-SubCell"/>
</dbReference>
<keyword evidence="4 5" id="KW-0472">Membrane</keyword>
<dbReference type="Proteomes" id="UP000319783">
    <property type="component" value="Unassembled WGS sequence"/>
</dbReference>
<evidence type="ECO:0000256" key="5">
    <source>
        <dbReference type="HAMAP-Rule" id="MF_01562"/>
    </source>
</evidence>
<comment type="subcellular location">
    <subcellularLocation>
        <location evidence="5">Cell membrane</location>
        <topology evidence="5">Single-pass membrane protein</topology>
    </subcellularLocation>
    <subcellularLocation>
        <location evidence="5">Membrane raft</location>
        <topology evidence="5">Single-pass membrane protein</topology>
    </subcellularLocation>
</comment>
<comment type="function">
    <text evidence="5">Found in functional membrane microdomains (FMM) that may be equivalent to eukaryotic membrane rafts FMMs are highly dynamic and increase in number as cells age. Flotillins are thought to be important factors in membrane fluidity.</text>
</comment>
<evidence type="ECO:0000256" key="3">
    <source>
        <dbReference type="ARBA" id="ARBA00022989"/>
    </source>
</evidence>
<dbReference type="NCBIfam" id="NF010186">
    <property type="entry name" value="PRK13665.1"/>
    <property type="match status" value="1"/>
</dbReference>
<evidence type="ECO:0000313" key="6">
    <source>
        <dbReference type="EMBL" id="TLD40313.1"/>
    </source>
</evidence>
<keyword evidence="3 5" id="KW-1133">Transmembrane helix</keyword>
<comment type="caution">
    <text evidence="6">The sequence shown here is derived from an EMBL/GenBank/DDBJ whole genome shotgun (WGS) entry which is preliminary data.</text>
</comment>
<comment type="subunit">
    <text evidence="5">Homooligomerizes.</text>
</comment>
<evidence type="ECO:0000256" key="2">
    <source>
        <dbReference type="ARBA" id="ARBA00022692"/>
    </source>
</evidence>